<organism evidence="2 3">
    <name type="scientific">Artemia franciscana</name>
    <name type="common">Brine shrimp</name>
    <name type="synonym">Artemia sanfranciscana</name>
    <dbReference type="NCBI Taxonomy" id="6661"/>
    <lineage>
        <taxon>Eukaryota</taxon>
        <taxon>Metazoa</taxon>
        <taxon>Ecdysozoa</taxon>
        <taxon>Arthropoda</taxon>
        <taxon>Crustacea</taxon>
        <taxon>Branchiopoda</taxon>
        <taxon>Anostraca</taxon>
        <taxon>Artemiidae</taxon>
        <taxon>Artemia</taxon>
    </lineage>
</organism>
<sequence>MYCKRNQSTKQEMRQLFREKTPQRSDYSEEQNQRNDPPGSRSVLPKGISHLLDSKPGKWCSLLDSKPGKWCKRIKQMADKTQTGLDFGYDQLDKETAYRLNIHLPAIV</sequence>
<feature type="region of interest" description="Disordered" evidence="1">
    <location>
        <begin position="18"/>
        <end position="48"/>
    </location>
</feature>
<dbReference type="Proteomes" id="UP001187531">
    <property type="component" value="Unassembled WGS sequence"/>
</dbReference>
<evidence type="ECO:0000313" key="3">
    <source>
        <dbReference type="Proteomes" id="UP001187531"/>
    </source>
</evidence>
<dbReference type="AlphaFoldDB" id="A0AA88L7A8"/>
<accession>A0AA88L7A8</accession>
<dbReference type="EMBL" id="JAVRJZ010000016">
    <property type="protein sequence ID" value="KAK2710700.1"/>
    <property type="molecule type" value="Genomic_DNA"/>
</dbReference>
<evidence type="ECO:0000256" key="1">
    <source>
        <dbReference type="SAM" id="MobiDB-lite"/>
    </source>
</evidence>
<keyword evidence="3" id="KW-1185">Reference proteome</keyword>
<comment type="caution">
    <text evidence="2">The sequence shown here is derived from an EMBL/GenBank/DDBJ whole genome shotgun (WGS) entry which is preliminary data.</text>
</comment>
<evidence type="ECO:0000313" key="2">
    <source>
        <dbReference type="EMBL" id="KAK2710700.1"/>
    </source>
</evidence>
<reference evidence="2" key="1">
    <citation type="submission" date="2023-07" db="EMBL/GenBank/DDBJ databases">
        <title>Chromosome-level genome assembly of Artemia franciscana.</title>
        <authorList>
            <person name="Jo E."/>
        </authorList>
    </citation>
    <scope>NUCLEOTIDE SEQUENCE</scope>
    <source>
        <tissue evidence="2">Whole body</tissue>
    </source>
</reference>
<name>A0AA88L7A8_ARTSF</name>
<proteinExistence type="predicted"/>
<gene>
    <name evidence="2" type="ORF">QYM36_012020</name>
</gene>
<protein>
    <submittedName>
        <fullName evidence="2">Uncharacterized protein</fullName>
    </submittedName>
</protein>
<feature type="compositionally biased region" description="Basic and acidic residues" evidence="1">
    <location>
        <begin position="18"/>
        <end position="33"/>
    </location>
</feature>